<feature type="chain" id="PRO_5002781314" description="PEP-CTERM protein-sorting domain-containing protein" evidence="1">
    <location>
        <begin position="21"/>
        <end position="246"/>
    </location>
</feature>
<dbReference type="PaxDb" id="349741-Amuc_0991"/>
<feature type="signal peptide" evidence="1">
    <location>
        <begin position="1"/>
        <end position="20"/>
    </location>
</feature>
<dbReference type="OrthoDB" id="199133at2"/>
<dbReference type="AlphaFoldDB" id="B2UQT5"/>
<sequence length="246" mass="25375">MKKTLTFLIAMGSFAVSSEAATVFNYYTPGTDNYNSTIHGFYLGLGSSSLAPSDSSSPSSLSGEIRLDSFTLRGAANGLGANVTYGFLVLNGSDNSVIGWSTNTGTTAAGINLTFSFSSLDGSPLLLDAALTYRFLAVSQSVMDLMQDTSKTYLYAAGGTAAPTANTEGDTVTISGGLTAPGIRGHYDAEGAPGDSVVITGANGTNTFSLLSPIFTEIRGEMVPEPATVSLGLLGLAALMMRRRRA</sequence>
<accession>B2UQT5</accession>
<dbReference type="EMBL" id="CP001071">
    <property type="protein sequence ID" value="ACD04820.1"/>
    <property type="molecule type" value="Genomic_DNA"/>
</dbReference>
<dbReference type="RefSeq" id="WP_012420035.1">
    <property type="nucleotide sequence ID" value="NC_010655.1"/>
</dbReference>
<dbReference type="HOGENOM" id="CLU_1127222_0_0_0"/>
<keyword evidence="3" id="KW-1185">Reference proteome</keyword>
<organism evidence="2 3">
    <name type="scientific">Akkermansia muciniphila (strain ATCC BAA-835 / DSM 22959 / JCM 33894 / BCRC 81048 / CCUG 64013 / CIP 107961 / Muc)</name>
    <dbReference type="NCBI Taxonomy" id="349741"/>
    <lineage>
        <taxon>Bacteria</taxon>
        <taxon>Pseudomonadati</taxon>
        <taxon>Verrucomicrobiota</taxon>
        <taxon>Verrucomicrobiia</taxon>
        <taxon>Verrucomicrobiales</taxon>
        <taxon>Akkermansiaceae</taxon>
        <taxon>Akkermansia</taxon>
    </lineage>
</organism>
<keyword evidence="1" id="KW-0732">Signal</keyword>
<evidence type="ECO:0000313" key="3">
    <source>
        <dbReference type="Proteomes" id="UP000001031"/>
    </source>
</evidence>
<evidence type="ECO:0000313" key="2">
    <source>
        <dbReference type="EMBL" id="ACD04820.1"/>
    </source>
</evidence>
<protein>
    <recommendedName>
        <fullName evidence="4">PEP-CTERM protein-sorting domain-containing protein</fullName>
    </recommendedName>
</protein>
<evidence type="ECO:0000256" key="1">
    <source>
        <dbReference type="SAM" id="SignalP"/>
    </source>
</evidence>
<evidence type="ECO:0008006" key="4">
    <source>
        <dbReference type="Google" id="ProtNLM"/>
    </source>
</evidence>
<dbReference type="InterPro" id="IPR013424">
    <property type="entry name" value="Ice-binding_C"/>
</dbReference>
<gene>
    <name evidence="2" type="ordered locus">Amuc_0991</name>
</gene>
<reference evidence="3" key="1">
    <citation type="journal article" date="2011" name="PLoS ONE">
        <title>The genome of Akkermansia muciniphila, a dedicated intestinal mucin degrader, and its use in exploring intestinal metagenomes.</title>
        <authorList>
            <person name="van Passel M.W."/>
            <person name="Kant R."/>
            <person name="Zoetendal E.G."/>
            <person name="Plugge C.M."/>
            <person name="Derrien M."/>
            <person name="Malfatti S.A."/>
            <person name="Chain P.S."/>
            <person name="Woyke T."/>
            <person name="Palva A."/>
            <person name="de Vos W.M."/>
            <person name="Smidt H."/>
        </authorList>
    </citation>
    <scope>NUCLEOTIDE SEQUENCE [LARGE SCALE GENOMIC DNA]</scope>
    <source>
        <strain evidence="3">ATCC BAA-835 / DSM 22959 / JCM 33894 / BCRC 81048 / CCUG 64013 / CIP 107961 / Muc</strain>
    </source>
</reference>
<dbReference type="KEGG" id="amu:Amuc_0991"/>
<proteinExistence type="predicted"/>
<dbReference type="NCBIfam" id="TIGR02595">
    <property type="entry name" value="PEP_CTERM"/>
    <property type="match status" value="1"/>
</dbReference>
<dbReference type="Proteomes" id="UP000001031">
    <property type="component" value="Chromosome"/>
</dbReference>
<name>B2UQT5_AKKM8</name>